<evidence type="ECO:0000256" key="1">
    <source>
        <dbReference type="SAM" id="Phobius"/>
    </source>
</evidence>
<keyword evidence="3" id="KW-1185">Reference proteome</keyword>
<name>A0ABT8PHK3_9BURK</name>
<protein>
    <submittedName>
        <fullName evidence="2">Uncharacterized protein</fullName>
    </submittedName>
</protein>
<gene>
    <name evidence="2" type="ORF">QZM52_25015</name>
</gene>
<reference evidence="2" key="1">
    <citation type="submission" date="2023-07" db="EMBL/GenBank/DDBJ databases">
        <title>A collection of bacterial strains from the Burkholderia cepacia Research Laboratory and Repository.</title>
        <authorList>
            <person name="Lipuma J."/>
            <person name="Spilker T."/>
            <person name="Caverly L."/>
        </authorList>
    </citation>
    <scope>NUCLEOTIDE SEQUENCE</scope>
    <source>
        <strain evidence="2">AU42020</strain>
    </source>
</reference>
<dbReference type="RefSeq" id="WP_301756670.1">
    <property type="nucleotide sequence ID" value="NZ_JAUJSQ010000011.1"/>
</dbReference>
<keyword evidence="1" id="KW-0472">Membrane</keyword>
<comment type="caution">
    <text evidence="2">The sequence shown here is derived from an EMBL/GenBank/DDBJ whole genome shotgun (WGS) entry which is preliminary data.</text>
</comment>
<accession>A0ABT8PHK3</accession>
<keyword evidence="1" id="KW-0812">Transmembrane</keyword>
<evidence type="ECO:0000313" key="3">
    <source>
        <dbReference type="Proteomes" id="UP001171606"/>
    </source>
</evidence>
<sequence>MSQLVGLPAAIVSGYRVLPFLLRRLVLVLLYSLLFAAGAFMHNRGAGDVAMLFFLVGAIGTWWASGAWRILKVILLLVFVVVGH</sequence>
<organism evidence="2 3">
    <name type="scientific">Burkholderia metallica</name>
    <dbReference type="NCBI Taxonomy" id="488729"/>
    <lineage>
        <taxon>Bacteria</taxon>
        <taxon>Pseudomonadati</taxon>
        <taxon>Pseudomonadota</taxon>
        <taxon>Betaproteobacteria</taxon>
        <taxon>Burkholderiales</taxon>
        <taxon>Burkholderiaceae</taxon>
        <taxon>Burkholderia</taxon>
        <taxon>Burkholderia cepacia complex</taxon>
    </lineage>
</organism>
<feature type="transmembrane region" description="Helical" evidence="1">
    <location>
        <begin position="52"/>
        <end position="82"/>
    </location>
</feature>
<dbReference type="Proteomes" id="UP001171606">
    <property type="component" value="Unassembled WGS sequence"/>
</dbReference>
<evidence type="ECO:0000313" key="2">
    <source>
        <dbReference type="EMBL" id="MDN7934553.1"/>
    </source>
</evidence>
<dbReference type="EMBL" id="JAUJSQ010000011">
    <property type="protein sequence ID" value="MDN7934553.1"/>
    <property type="molecule type" value="Genomic_DNA"/>
</dbReference>
<feature type="transmembrane region" description="Helical" evidence="1">
    <location>
        <begin position="20"/>
        <end position="40"/>
    </location>
</feature>
<keyword evidence="1" id="KW-1133">Transmembrane helix</keyword>
<proteinExistence type="predicted"/>